<keyword evidence="3" id="KW-1185">Reference proteome</keyword>
<accession>S0FP63</accession>
<reference evidence="2 3" key="1">
    <citation type="journal article" date="2013" name="Genome Announc.">
        <title>Draft Genome Sequence of the Cellulolytic, Mesophilic, Anaerobic Bacterium Clostridium termitidis Strain CT1112 (DSM 5398).</title>
        <authorList>
            <person name="Lal S."/>
            <person name="Ramachandran U."/>
            <person name="Zhang X."/>
            <person name="Munir R."/>
            <person name="Sparling R."/>
            <person name="Levin D.B."/>
        </authorList>
    </citation>
    <scope>NUCLEOTIDE SEQUENCE [LARGE SCALE GENOMIC DNA]</scope>
    <source>
        <strain evidence="2 3">CT1112</strain>
    </source>
</reference>
<dbReference type="SUPFAM" id="SSF109604">
    <property type="entry name" value="HD-domain/PDEase-like"/>
    <property type="match status" value="1"/>
</dbReference>
<dbReference type="PANTHER" id="PTHR43155:SF2">
    <property type="entry name" value="CYCLIC DI-GMP PHOSPHODIESTERASE PA4108"/>
    <property type="match status" value="1"/>
</dbReference>
<gene>
    <name evidence="2" type="ORF">CTER_5140</name>
</gene>
<protein>
    <submittedName>
        <fullName evidence="2">HD-GYP domain-containing protein</fullName>
    </submittedName>
</protein>
<dbReference type="EMBL" id="AORV01000008">
    <property type="protein sequence ID" value="EMS74020.1"/>
    <property type="molecule type" value="Genomic_DNA"/>
</dbReference>
<dbReference type="RefSeq" id="WP_004623049.1">
    <property type="nucleotide sequence ID" value="NZ_AORV01000008.1"/>
</dbReference>
<feature type="domain" description="HD-GYP" evidence="1">
    <location>
        <begin position="104"/>
        <end position="300"/>
    </location>
</feature>
<sequence>MRQIRISNCEPGMILGKAIFNDNLILLEAGALLTNSYIERLKDLGITEVYIDDDISGGVVIPDVVKEETRREAIRFIKESMENYTSMQLLNSAEAIEIVNKILEEILSSDDVIINLMDIKTRDSYTYFHCVNVCILSVITGIKLNLNTAHLRELGVGALLHDIGKLMIPAEILLKKAALSTNEYEIVKEHSIYGYNILRKLPLISEASARVALEHHERIDGKGYPNGLKGDQIHLFSKIVAITDIFDALTSNRIYRDKISANQALEYMTVIAAPTLDTRVLNCFIEIIPPFPVGSGVVLNNGEKGVVIGINKNFPTRPVVRIVFNSDGSKKELFEEINLAEKVGYTIINNTELIKQS</sequence>
<dbReference type="PANTHER" id="PTHR43155">
    <property type="entry name" value="CYCLIC DI-GMP PHOSPHODIESTERASE PA4108-RELATED"/>
    <property type="match status" value="1"/>
</dbReference>
<dbReference type="PROSITE" id="PS51832">
    <property type="entry name" value="HD_GYP"/>
    <property type="match status" value="1"/>
</dbReference>
<evidence type="ECO:0000313" key="2">
    <source>
        <dbReference type="EMBL" id="EMS74020.1"/>
    </source>
</evidence>
<proteinExistence type="predicted"/>
<dbReference type="Proteomes" id="UP000014155">
    <property type="component" value="Unassembled WGS sequence"/>
</dbReference>
<dbReference type="PATRIC" id="fig|1195236.3.peg.246"/>
<evidence type="ECO:0000259" key="1">
    <source>
        <dbReference type="PROSITE" id="PS51832"/>
    </source>
</evidence>
<organism evidence="2 3">
    <name type="scientific">Ruminiclostridium cellobioparum subsp. termitidis CT1112</name>
    <dbReference type="NCBI Taxonomy" id="1195236"/>
    <lineage>
        <taxon>Bacteria</taxon>
        <taxon>Bacillati</taxon>
        <taxon>Bacillota</taxon>
        <taxon>Clostridia</taxon>
        <taxon>Eubacteriales</taxon>
        <taxon>Oscillospiraceae</taxon>
        <taxon>Ruminiclostridium</taxon>
    </lineage>
</organism>
<evidence type="ECO:0000313" key="3">
    <source>
        <dbReference type="Proteomes" id="UP000014155"/>
    </source>
</evidence>
<dbReference type="eggNOG" id="COG2206">
    <property type="taxonomic scope" value="Bacteria"/>
</dbReference>
<dbReference type="Gene3D" id="1.10.3210.10">
    <property type="entry name" value="Hypothetical protein af1432"/>
    <property type="match status" value="1"/>
</dbReference>
<dbReference type="AlphaFoldDB" id="S0FP63"/>
<dbReference type="SMART" id="SM00471">
    <property type="entry name" value="HDc"/>
    <property type="match status" value="1"/>
</dbReference>
<dbReference type="CDD" id="cd00077">
    <property type="entry name" value="HDc"/>
    <property type="match status" value="1"/>
</dbReference>
<dbReference type="STRING" id="1195236.CTER_5140"/>
<dbReference type="InterPro" id="IPR003607">
    <property type="entry name" value="HD/PDEase_dom"/>
</dbReference>
<dbReference type="Pfam" id="PF13487">
    <property type="entry name" value="HD_5"/>
    <property type="match status" value="1"/>
</dbReference>
<dbReference type="InterPro" id="IPR037522">
    <property type="entry name" value="HD_GYP_dom"/>
</dbReference>
<comment type="caution">
    <text evidence="2">The sequence shown here is derived from an EMBL/GenBank/DDBJ whole genome shotgun (WGS) entry which is preliminary data.</text>
</comment>
<name>S0FP63_RUMCE</name>